<dbReference type="InterPro" id="IPR011042">
    <property type="entry name" value="6-blade_b-propeller_TolB-like"/>
</dbReference>
<protein>
    <submittedName>
        <fullName evidence="5">SMP-30/gluconolactonase/LRE family protein</fullName>
    </submittedName>
</protein>
<dbReference type="PANTHER" id="PTHR10426">
    <property type="entry name" value="STRICTOSIDINE SYNTHASE-RELATED"/>
    <property type="match status" value="1"/>
</dbReference>
<evidence type="ECO:0000259" key="4">
    <source>
        <dbReference type="Pfam" id="PF03088"/>
    </source>
</evidence>
<dbReference type="InterPro" id="IPR018119">
    <property type="entry name" value="Strictosidine_synth_cons-reg"/>
</dbReference>
<reference evidence="5 6" key="1">
    <citation type="submission" date="2018-10" db="EMBL/GenBank/DDBJ databases">
        <authorList>
            <person name="Jung H.S."/>
            <person name="Jeon C.O."/>
        </authorList>
    </citation>
    <scope>NUCLEOTIDE SEQUENCE [LARGE SCALE GENOMIC DNA]</scope>
    <source>
        <strain evidence="5 6">MA-7-27</strain>
    </source>
</reference>
<gene>
    <name evidence="5" type="ORF">D9R08_14600</name>
</gene>
<dbReference type="GO" id="GO:0016787">
    <property type="term" value="F:hydrolase activity"/>
    <property type="evidence" value="ECO:0007669"/>
    <property type="project" value="TreeGrafter"/>
</dbReference>
<dbReference type="EMBL" id="RCNT01000007">
    <property type="protein sequence ID" value="RMA41536.1"/>
    <property type="molecule type" value="Genomic_DNA"/>
</dbReference>
<accession>A0A3L9Y5X6</accession>
<keyword evidence="6" id="KW-1185">Reference proteome</keyword>
<evidence type="ECO:0000256" key="2">
    <source>
        <dbReference type="ARBA" id="ARBA00022553"/>
    </source>
</evidence>
<sequence>MKWIRALAIAAGALLVALLVFVAVPSPIDPLPYEPEPGHPLDGPFAPNTVLRRAEMIADGRLDIPEDVAFDSSGRLYTGTHDGWIRRITLSEGAEIVERFANVGGHPLGLIFGPDDTLYVANHGVGLQAVAPDGSVHLLTDSFGARPILFADDLDIASDGIVYFSDASAAFNNTTLDAGPPYLPFDMLEARPHGALYAFDTNTGETSLLLDDMYFANGVALTSDETAVLVVETSRYRVRRLWLSGPEAGRSDILIDGLPGFADGISADAGGRLYISIQALRSEILDRMLHPQPWLKALLAKLPQTFWVRPRRYGLVVAYDELSGAPLGALHDPDGQRVFSVANAVPHGDRLYLGSLSNDAVAVLDNPFLQ</sequence>
<evidence type="ECO:0000313" key="5">
    <source>
        <dbReference type="EMBL" id="RMA41536.1"/>
    </source>
</evidence>
<name>A0A3L9Y5X6_9RHOB</name>
<dbReference type="OrthoDB" id="9775406at2"/>
<comment type="caution">
    <text evidence="5">The sequence shown here is derived from an EMBL/GenBank/DDBJ whole genome shotgun (WGS) entry which is preliminary data.</text>
</comment>
<keyword evidence="3" id="KW-0325">Glycoprotein</keyword>
<dbReference type="Proteomes" id="UP000281343">
    <property type="component" value="Unassembled WGS sequence"/>
</dbReference>
<dbReference type="Pfam" id="PF20067">
    <property type="entry name" value="SSL_N"/>
    <property type="match status" value="1"/>
</dbReference>
<dbReference type="Gene3D" id="2.120.10.30">
    <property type="entry name" value="TolB, C-terminal domain"/>
    <property type="match status" value="1"/>
</dbReference>
<dbReference type="PANTHER" id="PTHR10426:SF88">
    <property type="entry name" value="ADIPOCYTE PLASMA MEMBRANE-ASSOCIATED PROTEIN HEMOMUCIN-RELATED"/>
    <property type="match status" value="1"/>
</dbReference>
<comment type="similarity">
    <text evidence="1">Belongs to the strictosidine synthase family.</text>
</comment>
<evidence type="ECO:0000256" key="3">
    <source>
        <dbReference type="ARBA" id="ARBA00023180"/>
    </source>
</evidence>
<evidence type="ECO:0000313" key="6">
    <source>
        <dbReference type="Proteomes" id="UP000281343"/>
    </source>
</evidence>
<organism evidence="5 6">
    <name type="scientific">Rhodophyticola porphyridii</name>
    <dbReference type="NCBI Taxonomy" id="1852017"/>
    <lineage>
        <taxon>Bacteria</taxon>
        <taxon>Pseudomonadati</taxon>
        <taxon>Pseudomonadota</taxon>
        <taxon>Alphaproteobacteria</taxon>
        <taxon>Rhodobacterales</taxon>
        <taxon>Roseobacteraceae</taxon>
        <taxon>Rhodophyticola</taxon>
    </lineage>
</organism>
<feature type="domain" description="Strictosidine synthase conserved region" evidence="4">
    <location>
        <begin position="152"/>
        <end position="245"/>
    </location>
</feature>
<dbReference type="Pfam" id="PF03088">
    <property type="entry name" value="Str_synth"/>
    <property type="match status" value="1"/>
</dbReference>
<evidence type="ECO:0000256" key="1">
    <source>
        <dbReference type="ARBA" id="ARBA00009191"/>
    </source>
</evidence>
<proteinExistence type="inferred from homology"/>
<keyword evidence="2" id="KW-0597">Phosphoprotein</keyword>
<dbReference type="AlphaFoldDB" id="A0A3L9Y5X6"/>
<dbReference type="RefSeq" id="WP_121898795.1">
    <property type="nucleotide sequence ID" value="NZ_RCNT01000007.1"/>
</dbReference>
<dbReference type="SUPFAM" id="SSF63829">
    <property type="entry name" value="Calcium-dependent phosphotriesterase"/>
    <property type="match status" value="1"/>
</dbReference>